<dbReference type="SUPFAM" id="SSF53271">
    <property type="entry name" value="PRTase-like"/>
    <property type="match status" value="1"/>
</dbReference>
<dbReference type="InterPro" id="IPR000836">
    <property type="entry name" value="PRTase_dom"/>
</dbReference>
<dbReference type="PANTHER" id="PTHR43363">
    <property type="entry name" value="HYPOXANTHINE PHOSPHORIBOSYLTRANSFERASE"/>
    <property type="match status" value="1"/>
</dbReference>
<accession>A0A1E7ER68</accession>
<dbReference type="InParanoid" id="A0A1E7ER68"/>
<reference evidence="4 5" key="1">
    <citation type="submission" date="2016-09" db="EMBL/GenBank/DDBJ databases">
        <title>Extensive genetic diversity and differential bi-allelic expression allows diatom success in the polar Southern Ocean.</title>
        <authorList>
            <consortium name="DOE Joint Genome Institute"/>
            <person name="Mock T."/>
            <person name="Otillar R.P."/>
            <person name="Strauss J."/>
            <person name="Dupont C."/>
            <person name="Frickenhaus S."/>
            <person name="Maumus F."/>
            <person name="Mcmullan M."/>
            <person name="Sanges R."/>
            <person name="Schmutz J."/>
            <person name="Toseland A."/>
            <person name="Valas R."/>
            <person name="Veluchamy A."/>
            <person name="Ward B.J."/>
            <person name="Allen A."/>
            <person name="Barry K."/>
            <person name="Falciatore A."/>
            <person name="Ferrante M."/>
            <person name="Fortunato A.E."/>
            <person name="Gloeckner G."/>
            <person name="Gruber A."/>
            <person name="Hipkin R."/>
            <person name="Janech M."/>
            <person name="Kroth P."/>
            <person name="Leese F."/>
            <person name="Lindquist E."/>
            <person name="Lyon B.R."/>
            <person name="Martin J."/>
            <person name="Mayer C."/>
            <person name="Parker M."/>
            <person name="Quesneville H."/>
            <person name="Raymond J."/>
            <person name="Uhlig C."/>
            <person name="Valentin K.U."/>
            <person name="Worden A.Z."/>
            <person name="Armbrust E.V."/>
            <person name="Bowler C."/>
            <person name="Green B."/>
            <person name="Moulton V."/>
            <person name="Van Oosterhout C."/>
            <person name="Grigoriev I."/>
        </authorList>
    </citation>
    <scope>NUCLEOTIDE SEQUENCE [LARGE SCALE GENOMIC DNA]</scope>
    <source>
        <strain evidence="4 5">CCMP1102</strain>
    </source>
</reference>
<dbReference type="Pfam" id="PF00156">
    <property type="entry name" value="Pribosyltran"/>
    <property type="match status" value="1"/>
</dbReference>
<name>A0A1E7ER68_9STRA</name>
<evidence type="ECO:0000256" key="2">
    <source>
        <dbReference type="ARBA" id="ARBA00022679"/>
    </source>
</evidence>
<evidence type="ECO:0000313" key="4">
    <source>
        <dbReference type="EMBL" id="OEU08327.1"/>
    </source>
</evidence>
<sequence>KVYFSYVDIHETMSSLVPQILEFNPSVIIAIGGGGFIPARILRTELKIPILAVSLELYDDTNNTTKPEVKKIQWFDEQSEVGSKVRNQKILIVDEVDDTRTTLQYCVEEVINTNNPSEIAVAVLHNKLKPKRGILPDTVTYFSGADVEDHWNCYPWDA</sequence>
<gene>
    <name evidence="4" type="ORF">FRACYDRAFT_161944</name>
</gene>
<dbReference type="PANTHER" id="PTHR43363:SF1">
    <property type="entry name" value="HYPOXANTHINE-GUANINE PHOSPHORIBOSYLTRANSFERASE"/>
    <property type="match status" value="1"/>
</dbReference>
<dbReference type="Proteomes" id="UP000095751">
    <property type="component" value="Unassembled WGS sequence"/>
</dbReference>
<dbReference type="Gene3D" id="3.40.50.2020">
    <property type="match status" value="1"/>
</dbReference>
<keyword evidence="2" id="KW-0808">Transferase</keyword>
<dbReference type="InterPro" id="IPR029057">
    <property type="entry name" value="PRTase-like"/>
</dbReference>
<feature type="non-terminal residue" evidence="4">
    <location>
        <position position="1"/>
    </location>
</feature>
<protein>
    <submittedName>
        <fullName evidence="4">PRTase-like protein</fullName>
    </submittedName>
</protein>
<dbReference type="AlphaFoldDB" id="A0A1E7ER68"/>
<dbReference type="EMBL" id="KV784381">
    <property type="protein sequence ID" value="OEU08327.1"/>
    <property type="molecule type" value="Genomic_DNA"/>
</dbReference>
<proteinExistence type="predicted"/>
<dbReference type="GO" id="GO:0016757">
    <property type="term" value="F:glycosyltransferase activity"/>
    <property type="evidence" value="ECO:0007669"/>
    <property type="project" value="UniProtKB-KW"/>
</dbReference>
<evidence type="ECO:0000313" key="5">
    <source>
        <dbReference type="Proteomes" id="UP000095751"/>
    </source>
</evidence>
<evidence type="ECO:0000259" key="3">
    <source>
        <dbReference type="Pfam" id="PF00156"/>
    </source>
</evidence>
<organism evidence="4 5">
    <name type="scientific">Fragilariopsis cylindrus CCMP1102</name>
    <dbReference type="NCBI Taxonomy" id="635003"/>
    <lineage>
        <taxon>Eukaryota</taxon>
        <taxon>Sar</taxon>
        <taxon>Stramenopiles</taxon>
        <taxon>Ochrophyta</taxon>
        <taxon>Bacillariophyta</taxon>
        <taxon>Bacillariophyceae</taxon>
        <taxon>Bacillariophycidae</taxon>
        <taxon>Bacillariales</taxon>
        <taxon>Bacillariaceae</taxon>
        <taxon>Fragilariopsis</taxon>
    </lineage>
</organism>
<keyword evidence="5" id="KW-1185">Reference proteome</keyword>
<dbReference type="CDD" id="cd06223">
    <property type="entry name" value="PRTases_typeI"/>
    <property type="match status" value="1"/>
</dbReference>
<evidence type="ECO:0000256" key="1">
    <source>
        <dbReference type="ARBA" id="ARBA00022676"/>
    </source>
</evidence>
<dbReference type="KEGG" id="fcy:FRACYDRAFT_161944"/>
<feature type="non-terminal residue" evidence="4">
    <location>
        <position position="158"/>
    </location>
</feature>
<dbReference type="OrthoDB" id="9973266at2759"/>
<feature type="domain" description="Phosphoribosyltransferase" evidence="3">
    <location>
        <begin position="10"/>
        <end position="132"/>
    </location>
</feature>
<keyword evidence="1" id="KW-0328">Glycosyltransferase</keyword>